<dbReference type="InterPro" id="IPR036388">
    <property type="entry name" value="WH-like_DNA-bd_sf"/>
</dbReference>
<dbReference type="PANTHER" id="PTHR30136">
    <property type="entry name" value="HELIX-TURN-HELIX TRANSCRIPTIONAL REGULATOR, ICLR FAMILY"/>
    <property type="match status" value="1"/>
</dbReference>
<dbReference type="Gene3D" id="3.30.450.40">
    <property type="match status" value="1"/>
</dbReference>
<dbReference type="Pfam" id="PF01614">
    <property type="entry name" value="IclR_C"/>
    <property type="match status" value="1"/>
</dbReference>
<proteinExistence type="predicted"/>
<dbReference type="InterPro" id="IPR014757">
    <property type="entry name" value="Tscrpt_reg_IclR_C"/>
</dbReference>
<dbReference type="InterPro" id="IPR011991">
    <property type="entry name" value="ArsR-like_HTH"/>
</dbReference>
<dbReference type="AlphaFoldDB" id="A0A6S6YYG9"/>
<evidence type="ECO:0000256" key="1">
    <source>
        <dbReference type="ARBA" id="ARBA00023015"/>
    </source>
</evidence>
<dbReference type="Gene3D" id="1.10.10.10">
    <property type="entry name" value="Winged helix-like DNA-binding domain superfamily/Winged helix DNA-binding domain"/>
    <property type="match status" value="1"/>
</dbReference>
<dbReference type="GO" id="GO:0045892">
    <property type="term" value="P:negative regulation of DNA-templated transcription"/>
    <property type="evidence" value="ECO:0007669"/>
    <property type="project" value="TreeGrafter"/>
</dbReference>
<dbReference type="PROSITE" id="PS51077">
    <property type="entry name" value="HTH_ICLR"/>
    <property type="match status" value="1"/>
</dbReference>
<dbReference type="InterPro" id="IPR050707">
    <property type="entry name" value="HTH_MetabolicPath_Reg"/>
</dbReference>
<evidence type="ECO:0000256" key="2">
    <source>
        <dbReference type="ARBA" id="ARBA00023125"/>
    </source>
</evidence>
<dbReference type="InterPro" id="IPR005471">
    <property type="entry name" value="Tscrpt_reg_IclR_N"/>
</dbReference>
<organism evidence="6 7">
    <name type="scientific">Achromobacter pestifer</name>
    <dbReference type="NCBI Taxonomy" id="1353889"/>
    <lineage>
        <taxon>Bacteria</taxon>
        <taxon>Pseudomonadati</taxon>
        <taxon>Pseudomonadota</taxon>
        <taxon>Betaproteobacteria</taxon>
        <taxon>Burkholderiales</taxon>
        <taxon>Alcaligenaceae</taxon>
        <taxon>Achromobacter</taxon>
    </lineage>
</organism>
<dbReference type="RefSeq" id="WP_175174979.1">
    <property type="nucleotide sequence ID" value="NZ_CADIJX010000003.1"/>
</dbReference>
<keyword evidence="3" id="KW-0804">Transcription</keyword>
<dbReference type="InterPro" id="IPR029016">
    <property type="entry name" value="GAF-like_dom_sf"/>
</dbReference>
<keyword evidence="2" id="KW-0238">DNA-binding</keyword>
<dbReference type="InterPro" id="IPR036390">
    <property type="entry name" value="WH_DNA-bd_sf"/>
</dbReference>
<name>A0A6S6YYG9_9BURK</name>
<keyword evidence="7" id="KW-1185">Reference proteome</keyword>
<evidence type="ECO:0000313" key="7">
    <source>
        <dbReference type="Proteomes" id="UP000494108"/>
    </source>
</evidence>
<sequence>MSQSSPQESSAPVGPRVRPVPAVTRSIAILRLLGRGGEPMTLKTISQELDMVTSTCLHILRVLVEEGLVKVDAGTKRYSLGVGMLTLARSVIESSPFPTLVQPVLDKLSSAANVTAIGVEVAGGDHMVVLALSRSTAPFRLHVDVGSRFPALISATGRLVAAFADLSDKELERRFKALRWDQAPEFASWKADVDAVRREGYSLDRNNYINGVVVIAVPVLDRHNRMTHSLVVAGLAEQLDDAKAIALAKDLQTEAHTLSQLLAARS</sequence>
<evidence type="ECO:0000313" key="6">
    <source>
        <dbReference type="EMBL" id="CAB3648748.1"/>
    </source>
</evidence>
<dbReference type="GO" id="GO:0003700">
    <property type="term" value="F:DNA-binding transcription factor activity"/>
    <property type="evidence" value="ECO:0007669"/>
    <property type="project" value="TreeGrafter"/>
</dbReference>
<keyword evidence="1" id="KW-0805">Transcription regulation</keyword>
<reference evidence="6 7" key="1">
    <citation type="submission" date="2020-04" db="EMBL/GenBank/DDBJ databases">
        <authorList>
            <person name="De Canck E."/>
        </authorList>
    </citation>
    <scope>NUCLEOTIDE SEQUENCE [LARGE SCALE GENOMIC DNA]</scope>
    <source>
        <strain evidence="6 7">LMG 3431</strain>
    </source>
</reference>
<feature type="domain" description="HTH iclR-type" evidence="4">
    <location>
        <begin position="20"/>
        <end position="82"/>
    </location>
</feature>
<dbReference type="Pfam" id="PF09339">
    <property type="entry name" value="HTH_IclR"/>
    <property type="match status" value="1"/>
</dbReference>
<protein>
    <submittedName>
        <fullName evidence="6">Glycerol operon regulatory protein</fullName>
    </submittedName>
</protein>
<dbReference type="EMBL" id="CADIJX010000003">
    <property type="protein sequence ID" value="CAB3648748.1"/>
    <property type="molecule type" value="Genomic_DNA"/>
</dbReference>
<evidence type="ECO:0000259" key="4">
    <source>
        <dbReference type="PROSITE" id="PS51077"/>
    </source>
</evidence>
<dbReference type="PROSITE" id="PS51078">
    <property type="entry name" value="ICLR_ED"/>
    <property type="match status" value="1"/>
</dbReference>
<dbReference type="CDD" id="cd00090">
    <property type="entry name" value="HTH_ARSR"/>
    <property type="match status" value="1"/>
</dbReference>
<dbReference type="Proteomes" id="UP000494108">
    <property type="component" value="Unassembled WGS sequence"/>
</dbReference>
<dbReference type="SUPFAM" id="SSF46785">
    <property type="entry name" value="Winged helix' DNA-binding domain"/>
    <property type="match status" value="1"/>
</dbReference>
<feature type="domain" description="IclR-ED" evidence="5">
    <location>
        <begin position="83"/>
        <end position="264"/>
    </location>
</feature>
<dbReference type="GO" id="GO:0003677">
    <property type="term" value="F:DNA binding"/>
    <property type="evidence" value="ECO:0007669"/>
    <property type="project" value="UniProtKB-KW"/>
</dbReference>
<dbReference type="SMART" id="SM00346">
    <property type="entry name" value="HTH_ICLR"/>
    <property type="match status" value="1"/>
</dbReference>
<dbReference type="SUPFAM" id="SSF55781">
    <property type="entry name" value="GAF domain-like"/>
    <property type="match status" value="1"/>
</dbReference>
<evidence type="ECO:0000256" key="3">
    <source>
        <dbReference type="ARBA" id="ARBA00023163"/>
    </source>
</evidence>
<accession>A0A6S6YYG9</accession>
<evidence type="ECO:0000259" key="5">
    <source>
        <dbReference type="PROSITE" id="PS51078"/>
    </source>
</evidence>
<dbReference type="PANTHER" id="PTHR30136:SF24">
    <property type="entry name" value="HTH-TYPE TRANSCRIPTIONAL REPRESSOR ALLR"/>
    <property type="match status" value="1"/>
</dbReference>
<gene>
    <name evidence="6" type="primary">gylR</name>
    <name evidence="6" type="ORF">LMG3431_02686</name>
</gene>